<dbReference type="AlphaFoldDB" id="A0A7J7KXK4"/>
<proteinExistence type="predicted"/>
<dbReference type="Proteomes" id="UP000541444">
    <property type="component" value="Unassembled WGS sequence"/>
</dbReference>
<gene>
    <name evidence="1" type="ORF">GIB67_040412</name>
</gene>
<sequence length="51" mass="6142">MDIRPHLYLELQKTRSYPVPDSRINKHVNSYTSTTNSNRTWIVHNRCKQNK</sequence>
<evidence type="ECO:0000313" key="1">
    <source>
        <dbReference type="EMBL" id="KAF6135101.1"/>
    </source>
</evidence>
<comment type="caution">
    <text evidence="1">The sequence shown here is derived from an EMBL/GenBank/DDBJ whole genome shotgun (WGS) entry which is preliminary data.</text>
</comment>
<name>A0A7J7KXK4_9MAGN</name>
<protein>
    <submittedName>
        <fullName evidence="1">Uncharacterized protein</fullName>
    </submittedName>
</protein>
<reference evidence="1 2" key="1">
    <citation type="journal article" date="2020" name="IScience">
        <title>Genome Sequencing of the Endangered Kingdonia uniflora (Circaeasteraceae, Ranunculales) Reveals Potential Mechanisms of Evolutionary Specialization.</title>
        <authorList>
            <person name="Sun Y."/>
            <person name="Deng T."/>
            <person name="Zhang A."/>
            <person name="Moore M.J."/>
            <person name="Landis J.B."/>
            <person name="Lin N."/>
            <person name="Zhang H."/>
            <person name="Zhang X."/>
            <person name="Huang J."/>
            <person name="Zhang X."/>
            <person name="Sun H."/>
            <person name="Wang H."/>
        </authorList>
    </citation>
    <scope>NUCLEOTIDE SEQUENCE [LARGE SCALE GENOMIC DNA]</scope>
    <source>
        <strain evidence="1">TB1705</strain>
        <tissue evidence="1">Leaf</tissue>
    </source>
</reference>
<evidence type="ECO:0000313" key="2">
    <source>
        <dbReference type="Proteomes" id="UP000541444"/>
    </source>
</evidence>
<organism evidence="1 2">
    <name type="scientific">Kingdonia uniflora</name>
    <dbReference type="NCBI Taxonomy" id="39325"/>
    <lineage>
        <taxon>Eukaryota</taxon>
        <taxon>Viridiplantae</taxon>
        <taxon>Streptophyta</taxon>
        <taxon>Embryophyta</taxon>
        <taxon>Tracheophyta</taxon>
        <taxon>Spermatophyta</taxon>
        <taxon>Magnoliopsida</taxon>
        <taxon>Ranunculales</taxon>
        <taxon>Circaeasteraceae</taxon>
        <taxon>Kingdonia</taxon>
    </lineage>
</organism>
<dbReference type="EMBL" id="JACGCM010002813">
    <property type="protein sequence ID" value="KAF6135101.1"/>
    <property type="molecule type" value="Genomic_DNA"/>
</dbReference>
<keyword evidence="2" id="KW-1185">Reference proteome</keyword>
<accession>A0A7J7KXK4</accession>